<feature type="transmembrane region" description="Helical" evidence="6">
    <location>
        <begin position="427"/>
        <end position="445"/>
    </location>
</feature>
<evidence type="ECO:0000256" key="1">
    <source>
        <dbReference type="ARBA" id="ARBA00004141"/>
    </source>
</evidence>
<evidence type="ECO:0000256" key="6">
    <source>
        <dbReference type="SAM" id="Phobius"/>
    </source>
</evidence>
<dbReference type="PANTHER" id="PTHR12778:SF9">
    <property type="entry name" value="ACETYL-COENZYME A TRANSPORTER 1"/>
    <property type="match status" value="1"/>
</dbReference>
<comment type="subcellular location">
    <subcellularLocation>
        <location evidence="1">Membrane</location>
        <topology evidence="1">Multi-pass membrane protein</topology>
    </subcellularLocation>
</comment>
<feature type="transmembrane region" description="Helical" evidence="6">
    <location>
        <begin position="163"/>
        <end position="181"/>
    </location>
</feature>
<evidence type="ECO:0000256" key="2">
    <source>
        <dbReference type="ARBA" id="ARBA00022692"/>
    </source>
</evidence>
<evidence type="ECO:0000313" key="8">
    <source>
        <dbReference type="Proteomes" id="UP000478008"/>
    </source>
</evidence>
<name>A0A7D9D0P3_DEKBR</name>
<feature type="region of interest" description="Disordered" evidence="5">
    <location>
        <begin position="1"/>
        <end position="83"/>
    </location>
</feature>
<dbReference type="AlphaFoldDB" id="A0A7D9D0P3"/>
<keyword evidence="3 6" id="KW-1133">Transmembrane helix</keyword>
<evidence type="ECO:0000256" key="4">
    <source>
        <dbReference type="ARBA" id="ARBA00023136"/>
    </source>
</evidence>
<feature type="transmembrane region" description="Helical" evidence="6">
    <location>
        <begin position="201"/>
        <end position="222"/>
    </location>
</feature>
<dbReference type="GO" id="GO:0016020">
    <property type="term" value="C:membrane"/>
    <property type="evidence" value="ECO:0007669"/>
    <property type="project" value="UniProtKB-SubCell"/>
</dbReference>
<dbReference type="SUPFAM" id="SSF103473">
    <property type="entry name" value="MFS general substrate transporter"/>
    <property type="match status" value="1"/>
</dbReference>
<feature type="transmembrane region" description="Helical" evidence="6">
    <location>
        <begin position="95"/>
        <end position="119"/>
    </location>
</feature>
<dbReference type="GO" id="GO:0008521">
    <property type="term" value="F:acetyl-CoA transmembrane transporter activity"/>
    <property type="evidence" value="ECO:0007669"/>
    <property type="project" value="InterPro"/>
</dbReference>
<dbReference type="PANTHER" id="PTHR12778">
    <property type="entry name" value="SOLUTE CARRIER FAMILY 33 ACETYL-COA TRANSPORTER -RELATED"/>
    <property type="match status" value="1"/>
</dbReference>
<reference evidence="7 8" key="1">
    <citation type="submission" date="2019-07" db="EMBL/GenBank/DDBJ databases">
        <authorList>
            <person name="Friedrich A."/>
            <person name="Schacherer J."/>
        </authorList>
    </citation>
    <scope>NUCLEOTIDE SEQUENCE [LARGE SCALE GENOMIC DNA]</scope>
</reference>
<feature type="compositionally biased region" description="Basic and acidic residues" evidence="5">
    <location>
        <begin position="57"/>
        <end position="72"/>
    </location>
</feature>
<accession>A0A7D9D0P3</accession>
<keyword evidence="2 6" id="KW-0812">Transmembrane</keyword>
<feature type="transmembrane region" description="Helical" evidence="6">
    <location>
        <begin position="280"/>
        <end position="299"/>
    </location>
</feature>
<feature type="transmembrane region" description="Helical" evidence="6">
    <location>
        <begin position="570"/>
        <end position="590"/>
    </location>
</feature>
<organism evidence="7 8">
    <name type="scientific">Dekkera bruxellensis</name>
    <name type="common">Brettanomyces custersii</name>
    <dbReference type="NCBI Taxonomy" id="5007"/>
    <lineage>
        <taxon>Eukaryota</taxon>
        <taxon>Fungi</taxon>
        <taxon>Dikarya</taxon>
        <taxon>Ascomycota</taxon>
        <taxon>Saccharomycotina</taxon>
        <taxon>Pichiomycetes</taxon>
        <taxon>Pichiales</taxon>
        <taxon>Pichiaceae</taxon>
        <taxon>Brettanomyces</taxon>
    </lineage>
</organism>
<feature type="transmembrane region" description="Helical" evidence="6">
    <location>
        <begin position="125"/>
        <end position="142"/>
    </location>
</feature>
<proteinExistence type="predicted"/>
<evidence type="ECO:0000313" key="7">
    <source>
        <dbReference type="EMBL" id="VUG20394.1"/>
    </source>
</evidence>
<dbReference type="InterPro" id="IPR024371">
    <property type="entry name" value="AcetylCoA_trans_1-like"/>
</dbReference>
<dbReference type="InterPro" id="IPR036259">
    <property type="entry name" value="MFS_trans_sf"/>
</dbReference>
<feature type="transmembrane region" description="Helical" evidence="6">
    <location>
        <begin position="396"/>
        <end position="415"/>
    </location>
</feature>
<evidence type="ECO:0000256" key="5">
    <source>
        <dbReference type="SAM" id="MobiDB-lite"/>
    </source>
</evidence>
<dbReference type="EMBL" id="CABFWN010000008">
    <property type="protein sequence ID" value="VUG20394.1"/>
    <property type="molecule type" value="Genomic_DNA"/>
</dbReference>
<dbReference type="Gene3D" id="1.20.1250.20">
    <property type="entry name" value="MFS general substrate transporter like domains"/>
    <property type="match status" value="1"/>
</dbReference>
<feature type="transmembrane region" description="Helical" evidence="6">
    <location>
        <begin position="457"/>
        <end position="483"/>
    </location>
</feature>
<keyword evidence="8" id="KW-1185">Reference proteome</keyword>
<keyword evidence="4 6" id="KW-0472">Membrane</keyword>
<gene>
    <name evidence="7" type="ORF">DEBR0S8_00694G</name>
</gene>
<protein>
    <submittedName>
        <fullName evidence="7">DEBR0S8_00694g1_1</fullName>
    </submittedName>
</protein>
<evidence type="ECO:0000256" key="3">
    <source>
        <dbReference type="ARBA" id="ARBA00022989"/>
    </source>
</evidence>
<sequence>MVVDGEEQAHFLDNSGKSFSNTADRHEEGMSELYRSPARKSEENKLAGQSSDWKPFINKDKKVDPHDSRGKSPEMYASNASSKYQNLPAEDRPRFVLLVILYMIQGIPIGLAFGSVPFLLKTADLSYSQVGIFSLATYPYAMKLLWSPLVDSIYSPRIGRRRSWIIPIQVLSGFCLLLMGWKIDDLMKPESLSQNLVKLAWWFFILIFFCATQDIAVDGWALTILSKNALSYASTAQTVGINIGYFLSFTIFLAFNSPNFANKYLRSVPSTEGVITLGQYMRLAGVFYLVVTFIIALLVPENPQLSNSDGDSSIELSDFTARKKNDDHTTSAVLNASDEAAVRSPIEVYRRMFSVIKLRNVRTFICLLLVCKIAFQANEGATDLKLLDKGFSREDLAITVLIDFPFEIVFGYYVARWSSGSEPLKPWLYGYLGRIAAALLGQFLVARFPKSGKIGTFYFLCVIGQHLLSSFMSTVQFVCISAFHTKIADPAIGGTYMTTLNTLSNMGGQWPKIIVLSLIDKFSKATCIPDAKNSSPSNIFQSESFYNCYASDMKQQCIANGGICTLERDGYYVTNLLCIVLGLVLYYGWLRKTALRLQSLPVGAWRVSKPTVLPL</sequence>
<dbReference type="InterPro" id="IPR004752">
    <property type="entry name" value="AmpG_permease/AT-1"/>
</dbReference>
<dbReference type="FunFam" id="1.20.1250.20:FF:000289">
    <property type="entry name" value="Acetyl-coenzyme A transporter 1"/>
    <property type="match status" value="1"/>
</dbReference>
<dbReference type="Proteomes" id="UP000478008">
    <property type="component" value="Unassembled WGS sequence"/>
</dbReference>
<dbReference type="GO" id="GO:0035348">
    <property type="term" value="P:acetyl-CoA transmembrane transport"/>
    <property type="evidence" value="ECO:0007669"/>
    <property type="project" value="InterPro"/>
</dbReference>
<dbReference type="Pfam" id="PF13000">
    <property type="entry name" value="Acatn"/>
    <property type="match status" value="2"/>
</dbReference>